<gene>
    <name evidence="2" type="ORF">PXEA_LOCUS10101</name>
</gene>
<sequence>MDTVTGVASSEDVPAPRELGSPKSGNLQTKSYDLLSCVGARQTICGQLQSGALKMFTFTGTETEAGCTDLRVLGPVQQPIFCLFSPPNSGSCQPPPHPPHCRHHISSDSQAELAETLFP</sequence>
<dbReference type="AlphaFoldDB" id="A0A3S4ZPK3"/>
<comment type="caution">
    <text evidence="2">The sequence shown here is derived from an EMBL/GenBank/DDBJ whole genome shotgun (WGS) entry which is preliminary data.</text>
</comment>
<evidence type="ECO:0000256" key="1">
    <source>
        <dbReference type="SAM" id="MobiDB-lite"/>
    </source>
</evidence>
<evidence type="ECO:0000313" key="3">
    <source>
        <dbReference type="Proteomes" id="UP000784294"/>
    </source>
</evidence>
<dbReference type="EMBL" id="CAAALY010029394">
    <property type="protein sequence ID" value="VEL16661.1"/>
    <property type="molecule type" value="Genomic_DNA"/>
</dbReference>
<reference evidence="2" key="1">
    <citation type="submission" date="2018-11" db="EMBL/GenBank/DDBJ databases">
        <authorList>
            <consortium name="Pathogen Informatics"/>
        </authorList>
    </citation>
    <scope>NUCLEOTIDE SEQUENCE</scope>
</reference>
<dbReference type="Proteomes" id="UP000784294">
    <property type="component" value="Unassembled WGS sequence"/>
</dbReference>
<keyword evidence="3" id="KW-1185">Reference proteome</keyword>
<evidence type="ECO:0000313" key="2">
    <source>
        <dbReference type="EMBL" id="VEL16661.1"/>
    </source>
</evidence>
<feature type="region of interest" description="Disordered" evidence="1">
    <location>
        <begin position="1"/>
        <end position="25"/>
    </location>
</feature>
<accession>A0A3S4ZPK3</accession>
<name>A0A3S4ZPK3_9PLAT</name>
<proteinExistence type="predicted"/>
<protein>
    <submittedName>
        <fullName evidence="2">Uncharacterized protein</fullName>
    </submittedName>
</protein>
<organism evidence="2 3">
    <name type="scientific">Protopolystoma xenopodis</name>
    <dbReference type="NCBI Taxonomy" id="117903"/>
    <lineage>
        <taxon>Eukaryota</taxon>
        <taxon>Metazoa</taxon>
        <taxon>Spiralia</taxon>
        <taxon>Lophotrochozoa</taxon>
        <taxon>Platyhelminthes</taxon>
        <taxon>Monogenea</taxon>
        <taxon>Polyopisthocotylea</taxon>
        <taxon>Polystomatidea</taxon>
        <taxon>Polystomatidae</taxon>
        <taxon>Protopolystoma</taxon>
    </lineage>
</organism>